<name>A0AAD7HTD0_9AGAR</name>
<evidence type="ECO:0008006" key="4">
    <source>
        <dbReference type="Google" id="ProtNLM"/>
    </source>
</evidence>
<proteinExistence type="predicted"/>
<reference evidence="2" key="1">
    <citation type="submission" date="2023-03" db="EMBL/GenBank/DDBJ databases">
        <title>Massive genome expansion in bonnet fungi (Mycena s.s.) driven by repeated elements and novel gene families across ecological guilds.</title>
        <authorList>
            <consortium name="Lawrence Berkeley National Laboratory"/>
            <person name="Harder C.B."/>
            <person name="Miyauchi S."/>
            <person name="Viragh M."/>
            <person name="Kuo A."/>
            <person name="Thoen E."/>
            <person name="Andreopoulos B."/>
            <person name="Lu D."/>
            <person name="Skrede I."/>
            <person name="Drula E."/>
            <person name="Henrissat B."/>
            <person name="Morin E."/>
            <person name="Kohler A."/>
            <person name="Barry K."/>
            <person name="LaButti K."/>
            <person name="Morin E."/>
            <person name="Salamov A."/>
            <person name="Lipzen A."/>
            <person name="Mereny Z."/>
            <person name="Hegedus B."/>
            <person name="Baldrian P."/>
            <person name="Stursova M."/>
            <person name="Weitz H."/>
            <person name="Taylor A."/>
            <person name="Grigoriev I.V."/>
            <person name="Nagy L.G."/>
            <person name="Martin F."/>
            <person name="Kauserud H."/>
        </authorList>
    </citation>
    <scope>NUCLEOTIDE SEQUENCE</scope>
    <source>
        <strain evidence="2">CBHHK188m</strain>
    </source>
</reference>
<dbReference type="EMBL" id="JARJLG010000209">
    <property type="protein sequence ID" value="KAJ7727859.1"/>
    <property type="molecule type" value="Genomic_DNA"/>
</dbReference>
<accession>A0AAD7HTD0</accession>
<dbReference type="AlphaFoldDB" id="A0AAD7HTD0"/>
<feature type="region of interest" description="Disordered" evidence="1">
    <location>
        <begin position="169"/>
        <end position="216"/>
    </location>
</feature>
<gene>
    <name evidence="2" type="ORF">DFH07DRAFT_970066</name>
</gene>
<comment type="caution">
    <text evidence="2">The sequence shown here is derived from an EMBL/GenBank/DDBJ whole genome shotgun (WGS) entry which is preliminary data.</text>
</comment>
<feature type="compositionally biased region" description="Acidic residues" evidence="1">
    <location>
        <begin position="183"/>
        <end position="203"/>
    </location>
</feature>
<organism evidence="2 3">
    <name type="scientific">Mycena maculata</name>
    <dbReference type="NCBI Taxonomy" id="230809"/>
    <lineage>
        <taxon>Eukaryota</taxon>
        <taxon>Fungi</taxon>
        <taxon>Dikarya</taxon>
        <taxon>Basidiomycota</taxon>
        <taxon>Agaricomycotina</taxon>
        <taxon>Agaricomycetes</taxon>
        <taxon>Agaricomycetidae</taxon>
        <taxon>Agaricales</taxon>
        <taxon>Marasmiineae</taxon>
        <taxon>Mycenaceae</taxon>
        <taxon>Mycena</taxon>
    </lineage>
</organism>
<evidence type="ECO:0000313" key="2">
    <source>
        <dbReference type="EMBL" id="KAJ7727859.1"/>
    </source>
</evidence>
<protein>
    <recommendedName>
        <fullName evidence="4">DNA binding HTH domain-containing protein</fullName>
    </recommendedName>
</protein>
<evidence type="ECO:0000256" key="1">
    <source>
        <dbReference type="SAM" id="MobiDB-lite"/>
    </source>
</evidence>
<dbReference type="Proteomes" id="UP001215280">
    <property type="component" value="Unassembled WGS sequence"/>
</dbReference>
<sequence length="315" mass="35371">MEGDGAPRTWVESVANILGPLVYELQVAALAAEGIERDEIEFLQPVAAPATGKRGRPKKHIDPNYLKEATASNRNIKLASLSAALGVHRNTLRKRMRELGVHKKFDDLSDDKLDQLTREYKRKKPTSGLRALRTFAFLARPTEGLYADPLDGIHPDAINRYYGVEGAHQRRHGATGAGHALDEEGDLEHSDDDSELDPEEELENQIQADQAGNIRHSPVKVARHKSPFEEPEQEAAFLELLDVVLSQPEVQPEDYGVLEEEWEDEDYPETETIRTGTNGKELVVVLPRDDWLPHAVQWAQALDLFNRVLDEIDDV</sequence>
<keyword evidence="3" id="KW-1185">Reference proteome</keyword>
<evidence type="ECO:0000313" key="3">
    <source>
        <dbReference type="Proteomes" id="UP001215280"/>
    </source>
</evidence>